<gene>
    <name evidence="13" type="ORF">L211DRAFT_705328</name>
</gene>
<dbReference type="EMBL" id="ML121535">
    <property type="protein sequence ID" value="RPB26273.1"/>
    <property type="molecule type" value="Genomic_DNA"/>
</dbReference>
<evidence type="ECO:0000259" key="12">
    <source>
        <dbReference type="Pfam" id="PF10443"/>
    </source>
</evidence>
<evidence type="ECO:0000313" key="14">
    <source>
        <dbReference type="Proteomes" id="UP000267821"/>
    </source>
</evidence>
<dbReference type="InterPro" id="IPR000504">
    <property type="entry name" value="RRM_dom"/>
</dbReference>
<evidence type="ECO:0000313" key="13">
    <source>
        <dbReference type="EMBL" id="RPB26273.1"/>
    </source>
</evidence>
<dbReference type="STRING" id="1051890.A0A3N4LTM9"/>
<dbReference type="GO" id="GO:0006397">
    <property type="term" value="P:mRNA processing"/>
    <property type="evidence" value="ECO:0007669"/>
    <property type="project" value="UniProtKB-UniRule"/>
</dbReference>
<keyword evidence="7 10" id="KW-0496">Mitochondrion</keyword>
<sequence length="910" mass="100449">MNRLSTRVFRRPCVRSNAVLSVLPLQYRFRLNIDYTAQISAQRLRSTTAGHGHGGLAAKLKKPLTILEKLQAKSNTASPDTTGFIALGENERLLFFDNIFPLKTFSWDFRNAVLRLTPYSPDSSIRNYIPPNLEGFKLLSVYPRPKDGGAFVKFAYDLSVTTPREIESSIQSHLYNLQVRPLFAPLHPLRAYLVEGIPWTEDLYRFPSARLKVEFVSGPELSQESLYNLFRRFGKISEILRQPGEGKEVQRWTVVQFLSVRSATAARCCLHRTRFVELSGAGIGTEGSGEGDGKVSIAGGEAGKAVVPTVLRVQYERTAKVHWLRDWIVSHPKIVIPALAAIIATITVAIFDPIRTWFIKAKITGALSLSEYEPFKWVSRHTSIFPFNRRPTPDANPLLLSERSSTIETLRSWLLDNSETFIIVQGPRGSGKRELVLDHVLPPRKNLLIIDCEPITEAHGDTATIASVAQQVGYRPVFSWMNTISSLADLAAQGTIGTSAGFSQTMELQFSKILQNAGTALREIALQDRDASDKDANLSDEEYLSAHPEKRPVVVIDNFLHSPEGTIIYDRLASWAALLVSASVAHVIFLTNDASFSKSLSKSLPDRVFRSVLLGDASAQSAKTFVLNALAEDTAEKGQKSSSPSDGSFTSTELARQNAPLLEEELDASIAILGGRLTDLEALATRIRSGEGPRLAVSQIVSASAVEINKLYLSPDQQHNDPKSPRKWSTEQAWYLITLLDAANAGSPHAPTNPGVNTPNNPEDVEPGSVNYNSILLHPLFKSPSTGEESLQSLAHSDLITILTQSSGSGRPYAIRPGRPVYKAAFRKLLEDEVLKAKMELAMLNALVKIEEGYMKKWEEELAVLATCGGAKDAGRRMDYLGKNIGGSQERVDGYEKEMEGRKKILQTRF</sequence>
<evidence type="ECO:0000256" key="6">
    <source>
        <dbReference type="ARBA" id="ARBA00022989"/>
    </source>
</evidence>
<evidence type="ECO:0000256" key="5">
    <source>
        <dbReference type="ARBA" id="ARBA00022792"/>
    </source>
</evidence>
<evidence type="ECO:0000256" key="2">
    <source>
        <dbReference type="ARBA" id="ARBA00010320"/>
    </source>
</evidence>
<dbReference type="OrthoDB" id="10267654at2759"/>
<dbReference type="Pfam" id="PF10443">
    <property type="entry name" value="RNA12"/>
    <property type="match status" value="2"/>
</dbReference>
<keyword evidence="4" id="KW-0812">Transmembrane</keyword>
<dbReference type="Pfam" id="PF00076">
    <property type="entry name" value="RRM_1"/>
    <property type="match status" value="1"/>
</dbReference>
<dbReference type="InterPro" id="IPR039627">
    <property type="entry name" value="Yme2_C"/>
</dbReference>
<feature type="domain" description="Mitochondrial escape protein 2 C-terminal" evidence="12">
    <location>
        <begin position="403"/>
        <end position="743"/>
    </location>
</feature>
<evidence type="ECO:0000256" key="1">
    <source>
        <dbReference type="ARBA" id="ARBA00004434"/>
    </source>
</evidence>
<evidence type="ECO:0000256" key="9">
    <source>
        <dbReference type="ARBA" id="ARBA00025276"/>
    </source>
</evidence>
<evidence type="ECO:0000256" key="10">
    <source>
        <dbReference type="RuleBase" id="RU367108"/>
    </source>
</evidence>
<evidence type="ECO:0000259" key="11">
    <source>
        <dbReference type="Pfam" id="PF00076"/>
    </source>
</evidence>
<evidence type="ECO:0000256" key="4">
    <source>
        <dbReference type="ARBA" id="ARBA00022692"/>
    </source>
</evidence>
<keyword evidence="10" id="KW-0694">RNA-binding</keyword>
<dbReference type="InParanoid" id="A0A3N4LTM9"/>
<evidence type="ECO:0000256" key="8">
    <source>
        <dbReference type="ARBA" id="ARBA00023136"/>
    </source>
</evidence>
<accession>A0A3N4LTM9</accession>
<dbReference type="InterPro" id="IPR035979">
    <property type="entry name" value="RBD_domain_sf"/>
</dbReference>
<dbReference type="InterPro" id="IPR018850">
    <property type="entry name" value="Mt_escape_2_C"/>
</dbReference>
<evidence type="ECO:0000256" key="3">
    <source>
        <dbReference type="ARBA" id="ARBA00020222"/>
    </source>
</evidence>
<keyword evidence="14" id="KW-1185">Reference proteome</keyword>
<keyword evidence="8" id="KW-0472">Membrane</keyword>
<dbReference type="Proteomes" id="UP000267821">
    <property type="component" value="Unassembled WGS sequence"/>
</dbReference>
<dbReference type="FunCoup" id="A0A3N4LTM9">
    <property type="interactions" value="112"/>
</dbReference>
<organism evidence="13 14">
    <name type="scientific">Terfezia boudieri ATCC MYA-4762</name>
    <dbReference type="NCBI Taxonomy" id="1051890"/>
    <lineage>
        <taxon>Eukaryota</taxon>
        <taxon>Fungi</taxon>
        <taxon>Dikarya</taxon>
        <taxon>Ascomycota</taxon>
        <taxon>Pezizomycotina</taxon>
        <taxon>Pezizomycetes</taxon>
        <taxon>Pezizales</taxon>
        <taxon>Pezizaceae</taxon>
        <taxon>Terfezia</taxon>
    </lineage>
</organism>
<feature type="domain" description="Mitochondrial escape protein 2 C-terminal" evidence="12">
    <location>
        <begin position="768"/>
        <end position="866"/>
    </location>
</feature>
<comment type="function">
    <text evidence="9 10">Plays a role in maintaining the mitochondrial genome and in controlling the mtDNA escape. Involved in the regulation of mtDNA nucleotide structure and number. May have a dispensable role in early maturation of pre-rRNA.</text>
</comment>
<name>A0A3N4LTM9_9PEZI</name>
<comment type="subcellular location">
    <subcellularLocation>
        <location evidence="1 10">Mitochondrion inner membrane</location>
        <topology evidence="1 10">Single-pass membrane protein</topology>
    </subcellularLocation>
</comment>
<dbReference type="GO" id="GO:0003723">
    <property type="term" value="F:RNA binding"/>
    <property type="evidence" value="ECO:0007669"/>
    <property type="project" value="UniProtKB-UniRule"/>
</dbReference>
<dbReference type="SUPFAM" id="SSF54928">
    <property type="entry name" value="RNA-binding domain, RBD"/>
    <property type="match status" value="1"/>
</dbReference>
<dbReference type="GO" id="GO:0005743">
    <property type="term" value="C:mitochondrial inner membrane"/>
    <property type="evidence" value="ECO:0007669"/>
    <property type="project" value="UniProtKB-SubCell"/>
</dbReference>
<keyword evidence="6" id="KW-1133">Transmembrane helix</keyword>
<reference evidence="13 14" key="1">
    <citation type="journal article" date="2018" name="Nat. Ecol. Evol.">
        <title>Pezizomycetes genomes reveal the molecular basis of ectomycorrhizal truffle lifestyle.</title>
        <authorList>
            <person name="Murat C."/>
            <person name="Payen T."/>
            <person name="Noel B."/>
            <person name="Kuo A."/>
            <person name="Morin E."/>
            <person name="Chen J."/>
            <person name="Kohler A."/>
            <person name="Krizsan K."/>
            <person name="Balestrini R."/>
            <person name="Da Silva C."/>
            <person name="Montanini B."/>
            <person name="Hainaut M."/>
            <person name="Levati E."/>
            <person name="Barry K.W."/>
            <person name="Belfiori B."/>
            <person name="Cichocki N."/>
            <person name="Clum A."/>
            <person name="Dockter R.B."/>
            <person name="Fauchery L."/>
            <person name="Guy J."/>
            <person name="Iotti M."/>
            <person name="Le Tacon F."/>
            <person name="Lindquist E.A."/>
            <person name="Lipzen A."/>
            <person name="Malagnac F."/>
            <person name="Mello A."/>
            <person name="Molinier V."/>
            <person name="Miyauchi S."/>
            <person name="Poulain J."/>
            <person name="Riccioni C."/>
            <person name="Rubini A."/>
            <person name="Sitrit Y."/>
            <person name="Splivallo R."/>
            <person name="Traeger S."/>
            <person name="Wang M."/>
            <person name="Zifcakova L."/>
            <person name="Wipf D."/>
            <person name="Zambonelli A."/>
            <person name="Paolocci F."/>
            <person name="Nowrousian M."/>
            <person name="Ottonello S."/>
            <person name="Baldrian P."/>
            <person name="Spatafora J.W."/>
            <person name="Henrissat B."/>
            <person name="Nagy L.G."/>
            <person name="Aury J.M."/>
            <person name="Wincker P."/>
            <person name="Grigoriev I.V."/>
            <person name="Bonfante P."/>
            <person name="Martin F.M."/>
        </authorList>
    </citation>
    <scope>NUCLEOTIDE SEQUENCE [LARGE SCALE GENOMIC DNA]</scope>
    <source>
        <strain evidence="13 14">ATCC MYA-4762</strain>
    </source>
</reference>
<dbReference type="PANTHER" id="PTHR32198">
    <property type="entry name" value="MITOCHONDRIAL ESCAPE PROTEIN 2"/>
    <property type="match status" value="1"/>
</dbReference>
<dbReference type="AlphaFoldDB" id="A0A3N4LTM9"/>
<protein>
    <recommendedName>
        <fullName evidence="3 10">Mitochondrial escape protein 2</fullName>
    </recommendedName>
</protein>
<dbReference type="PANTHER" id="PTHR32198:SF2">
    <property type="entry name" value="MITOCHONDRIAL ESCAPE PROTEIN 2"/>
    <property type="match status" value="1"/>
</dbReference>
<feature type="domain" description="RRM" evidence="11">
    <location>
        <begin position="219"/>
        <end position="274"/>
    </location>
</feature>
<proteinExistence type="inferred from homology"/>
<evidence type="ECO:0000256" key="7">
    <source>
        <dbReference type="ARBA" id="ARBA00023128"/>
    </source>
</evidence>
<comment type="similarity">
    <text evidence="2 10">Belongs to the YME2 family.</text>
</comment>
<keyword evidence="10" id="KW-0507">mRNA processing</keyword>
<keyword evidence="5 10" id="KW-0999">Mitochondrion inner membrane</keyword>